<evidence type="ECO:0000313" key="4">
    <source>
        <dbReference type="Proteomes" id="UP000240572"/>
    </source>
</evidence>
<protein>
    <submittedName>
        <fullName evidence="3">Putative secreted protein (Por secretion system target)</fullName>
    </submittedName>
</protein>
<keyword evidence="4" id="KW-1185">Reference proteome</keyword>
<feature type="signal peptide" evidence="1">
    <location>
        <begin position="1"/>
        <end position="30"/>
    </location>
</feature>
<dbReference type="InterPro" id="IPR026444">
    <property type="entry name" value="Secre_tail"/>
</dbReference>
<dbReference type="RefSeq" id="WP_181358562.1">
    <property type="nucleotide sequence ID" value="NZ_PYGD01000010.1"/>
</dbReference>
<dbReference type="AlphaFoldDB" id="A0A2P8CY29"/>
<dbReference type="EMBL" id="PYGD01000010">
    <property type="protein sequence ID" value="PSK89880.1"/>
    <property type="molecule type" value="Genomic_DNA"/>
</dbReference>
<dbReference type="Gene3D" id="2.60.40.10">
    <property type="entry name" value="Immunoglobulins"/>
    <property type="match status" value="2"/>
</dbReference>
<dbReference type="NCBIfam" id="TIGR04183">
    <property type="entry name" value="Por_Secre_tail"/>
    <property type="match status" value="1"/>
</dbReference>
<keyword evidence="1" id="KW-0732">Signal</keyword>
<evidence type="ECO:0000313" key="3">
    <source>
        <dbReference type="EMBL" id="PSK89880.1"/>
    </source>
</evidence>
<name>A0A2P8CY29_9BACT</name>
<evidence type="ECO:0000259" key="2">
    <source>
        <dbReference type="Pfam" id="PF18962"/>
    </source>
</evidence>
<feature type="chain" id="PRO_5015170699" evidence="1">
    <location>
        <begin position="31"/>
        <end position="742"/>
    </location>
</feature>
<gene>
    <name evidence="3" type="ORF">B0I18_110181</name>
</gene>
<dbReference type="Pfam" id="PF18962">
    <property type="entry name" value="Por_Secre_tail"/>
    <property type="match status" value="1"/>
</dbReference>
<dbReference type="Proteomes" id="UP000240572">
    <property type="component" value="Unassembled WGS sequence"/>
</dbReference>
<feature type="domain" description="Secretion system C-terminal sorting" evidence="2">
    <location>
        <begin position="673"/>
        <end position="733"/>
    </location>
</feature>
<dbReference type="InterPro" id="IPR013783">
    <property type="entry name" value="Ig-like_fold"/>
</dbReference>
<organism evidence="3 4">
    <name type="scientific">Taibaiella chishuiensis</name>
    <dbReference type="NCBI Taxonomy" id="1434707"/>
    <lineage>
        <taxon>Bacteria</taxon>
        <taxon>Pseudomonadati</taxon>
        <taxon>Bacteroidota</taxon>
        <taxon>Chitinophagia</taxon>
        <taxon>Chitinophagales</taxon>
        <taxon>Chitinophagaceae</taxon>
        <taxon>Taibaiella</taxon>
    </lineage>
</organism>
<accession>A0A2P8CY29</accession>
<evidence type="ECO:0000256" key="1">
    <source>
        <dbReference type="SAM" id="SignalP"/>
    </source>
</evidence>
<reference evidence="3 4" key="1">
    <citation type="submission" date="2018-03" db="EMBL/GenBank/DDBJ databases">
        <title>Genomic Encyclopedia of Type Strains, Phase III (KMG-III): the genomes of soil and plant-associated and newly described type strains.</title>
        <authorList>
            <person name="Whitman W."/>
        </authorList>
    </citation>
    <scope>NUCLEOTIDE SEQUENCE [LARGE SCALE GENOMIC DNA]</scope>
    <source>
        <strain evidence="3 4">CGMCC 1.12700</strain>
    </source>
</reference>
<dbReference type="Pfam" id="PF05345">
    <property type="entry name" value="He_PIG"/>
    <property type="match status" value="1"/>
</dbReference>
<sequence>MNTITRTLKSMMTYGLLSGTVLLGAQPAMAQPKVRTYANFEGSLTAGTAITPLIHLAGAITNAPLATDGLPNTASILTVGVGLAGLASVTQYLEFTTTGAHATARTIAANTPVTFKITIPAALLSVASGISAGYYTGLNTVGATWPPLAGAGHDAGWQGTSETVVYSGATLLNVLNGMGEVELTITPPATFNGVFLRLSGNGLALGLNNNLFHAYISENAPANIAFGQPIDVLSGVRAGSVVGGIANATGSVVNPWNAIDAETAPNYTTFATLNTGAQLLSEVFHTTIFNTACKAGDSVALVLQDPGAGLISMGLLTGFSVNLYNGNSTTPVQTISNSSPLLQLRLLSGVGNIYTLSAASTAAFDRVEVKLGGVAAALSSLRIYNVGAKMAKPTVPQTNIYAYAGQSAVLNATTTNGDLVVYYDAATGGNALPSATVATTSAQAGTILNYFAGATRTGFTGGSERAPINVNVIGFTPPGPIPTGTFNAPYSGSVAAGVPSPGTLPNAPVLNYAITAGNVSNLSISSTTGAITGTPSTVGTYNFTVTVSDVANSLTLGSFPYTLTVQAPLPVQLVGFTAKAKGSSAVLNWEIANETDLSHFVVERSANSRDFVAAGKVDRKAGVSKYDYTDAAPGTAIAYYRLKMTDKDGKTNLSPTRAVVLSRTDNPFFVLAPNPSKGEVRIALSNPQDISSLTIVDISGKVIRSLDVNNANYNIPMAAGIYFVRAVGKDDTQVQVVRAVVQ</sequence>
<comment type="caution">
    <text evidence="3">The sequence shown here is derived from an EMBL/GenBank/DDBJ whole genome shotgun (WGS) entry which is preliminary data.</text>
</comment>
<proteinExistence type="predicted"/>